<feature type="chain" id="PRO_5026821200" description="SLH domain-containing protein" evidence="1">
    <location>
        <begin position="32"/>
        <end position="332"/>
    </location>
</feature>
<dbReference type="AlphaFoldDB" id="A0A6N0HY85"/>
<gene>
    <name evidence="2" type="ORF">HUE57_14315</name>
</gene>
<dbReference type="RefSeq" id="WP_135621998.1">
    <property type="nucleotide sequence ID" value="NZ_CP054491.1"/>
</dbReference>
<keyword evidence="1" id="KW-0732">Signal</keyword>
<organism evidence="2 3">
    <name type="scientific">Candidatus Reidiella endopervernicosa</name>
    <dbReference type="NCBI Taxonomy" id="2738883"/>
    <lineage>
        <taxon>Bacteria</taxon>
        <taxon>Pseudomonadati</taxon>
        <taxon>Pseudomonadota</taxon>
        <taxon>Gammaproteobacteria</taxon>
        <taxon>Candidatus Reidiella</taxon>
    </lineage>
</organism>
<evidence type="ECO:0000313" key="2">
    <source>
        <dbReference type="EMBL" id="QKQ27328.1"/>
    </source>
</evidence>
<protein>
    <recommendedName>
        <fullName evidence="4">SLH domain-containing protein</fullName>
    </recommendedName>
</protein>
<name>A0A6N0HY85_9GAMM</name>
<evidence type="ECO:0000256" key="1">
    <source>
        <dbReference type="SAM" id="SignalP"/>
    </source>
</evidence>
<sequence length="332" mass="37170">MQTTTSKNTHFRYLLTALLIPVLTLIGSANAAQKYSPNDVYAGVEYANSLIDRILTANGVTEINIPVSREAGAKPMHVYELHVSALTELYAYALEEERRPPPLAVSTPITYTPTDVYYLTQLVINNLEEVYRDSGGYIDFSMNSHSGKSPADVYQELFELYYRLNLLNGKSKVSPNEVYSHIFRAKEDLQFSLLTLSKHLADSDEIKKRLLVTAIYGMHPDGSTMTPLEAGKKPGDVIAKSITIRGKLNLLRKRNKLPEIPRPKLEEFGAAKPIDAFLQTQFIIAELNLLKIPMDISSTTNSAKAVSGKTPSDVYQEMKHIEYMIDRLIQAL</sequence>
<dbReference type="Proteomes" id="UP000509658">
    <property type="component" value="Chromosome"/>
</dbReference>
<reference evidence="2 3" key="1">
    <citation type="submission" date="2020-05" db="EMBL/GenBank/DDBJ databases">
        <title>Horizontal transmission and recombination maintain forever young bacterial symbiont genomes.</title>
        <authorList>
            <person name="Russell S.L."/>
            <person name="Pepper-Tunick E."/>
            <person name="Svedberg J."/>
            <person name="Byrne A."/>
            <person name="Ruelas Castillo J."/>
            <person name="Vollmers C."/>
            <person name="Beinart R.A."/>
            <person name="Corbett-Detig R."/>
        </authorList>
    </citation>
    <scope>NUCLEOTIDE SEQUENCE [LARGE SCALE GENOMIC DNA]</scope>
    <source>
        <strain evidence="2">Santa_Monica_outfall</strain>
    </source>
</reference>
<accession>A0A6N0HY85</accession>
<keyword evidence="3" id="KW-1185">Reference proteome</keyword>
<feature type="signal peptide" evidence="1">
    <location>
        <begin position="1"/>
        <end position="31"/>
    </location>
</feature>
<proteinExistence type="predicted"/>
<dbReference type="EMBL" id="CP054491">
    <property type="protein sequence ID" value="QKQ27328.1"/>
    <property type="molecule type" value="Genomic_DNA"/>
</dbReference>
<evidence type="ECO:0008006" key="4">
    <source>
        <dbReference type="Google" id="ProtNLM"/>
    </source>
</evidence>
<dbReference type="KEGG" id="rev:HUE57_14315"/>
<evidence type="ECO:0000313" key="3">
    <source>
        <dbReference type="Proteomes" id="UP000509658"/>
    </source>
</evidence>